<feature type="repeat" description="ANK" evidence="6">
    <location>
        <begin position="328"/>
        <end position="360"/>
    </location>
</feature>
<dbReference type="InterPro" id="IPR002110">
    <property type="entry name" value="Ankyrin_rpt"/>
</dbReference>
<feature type="region of interest" description="Disordered" evidence="7">
    <location>
        <begin position="114"/>
        <end position="274"/>
    </location>
</feature>
<dbReference type="Gene3D" id="3.10.260.10">
    <property type="entry name" value="Transcription regulator HTH, APSES-type DNA-binding domain"/>
    <property type="match status" value="1"/>
</dbReference>
<feature type="domain" description="HTH APSES-type" evidence="8">
    <location>
        <begin position="7"/>
        <end position="114"/>
    </location>
</feature>
<evidence type="ECO:0000256" key="7">
    <source>
        <dbReference type="SAM" id="MobiDB-lite"/>
    </source>
</evidence>
<dbReference type="SUPFAM" id="SSF48403">
    <property type="entry name" value="Ankyrin repeat"/>
    <property type="match status" value="1"/>
</dbReference>
<evidence type="ECO:0000256" key="1">
    <source>
        <dbReference type="ARBA" id="ARBA00022737"/>
    </source>
</evidence>
<dbReference type="Proteomes" id="UP000000709">
    <property type="component" value="Unassembled WGS sequence"/>
</dbReference>
<keyword evidence="1" id="KW-0677">Repeat</keyword>
<comment type="function">
    <text evidence="4">Binds to MCB elements (Mlu I cell cycle box) found in the promoter of most DNA synthesis genes. Transcriptional activation by MBF has an important role in the transition from G1 to S phase. It may have a dual role in that it behaves as an activator of transcription at the G1-S boundary and as a repressor during other stages of the cell cycle.</text>
</comment>
<dbReference type="GO" id="GO:0030907">
    <property type="term" value="C:MBF transcription complex"/>
    <property type="evidence" value="ECO:0007669"/>
    <property type="project" value="UniProtKB-ARBA"/>
</dbReference>
<dbReference type="AlphaFoldDB" id="G3AFB8"/>
<dbReference type="InterPro" id="IPR003163">
    <property type="entry name" value="Tscrpt_reg_HTH_APSES-type"/>
</dbReference>
<keyword evidence="2 6" id="KW-0040">ANK repeat</keyword>
<evidence type="ECO:0000256" key="3">
    <source>
        <dbReference type="ARBA" id="ARBA00023125"/>
    </source>
</evidence>
<dbReference type="PANTHER" id="PTHR43828">
    <property type="entry name" value="ASPARAGINASE"/>
    <property type="match status" value="1"/>
</dbReference>
<dbReference type="eggNOG" id="ENOG502QUTG">
    <property type="taxonomic scope" value="Eukaryota"/>
</dbReference>
<accession>G3AFB8</accession>
<evidence type="ECO:0000256" key="6">
    <source>
        <dbReference type="PROSITE-ProRule" id="PRU00023"/>
    </source>
</evidence>
<dbReference type="Pfam" id="PF04383">
    <property type="entry name" value="KilA-N"/>
    <property type="match status" value="1"/>
</dbReference>
<name>G3AFB8_SPAPN</name>
<keyword evidence="10" id="KW-1185">Reference proteome</keyword>
<dbReference type="Gene3D" id="1.25.40.20">
    <property type="entry name" value="Ankyrin repeat-containing domain"/>
    <property type="match status" value="1"/>
</dbReference>
<feature type="compositionally biased region" description="Low complexity" evidence="7">
    <location>
        <begin position="156"/>
        <end position="174"/>
    </location>
</feature>
<protein>
    <recommendedName>
        <fullName evidence="5">Transcription factor MBP1</fullName>
    </recommendedName>
</protein>
<dbReference type="OMA" id="VDVYECY"/>
<dbReference type="GeneID" id="18869733"/>
<dbReference type="SMART" id="SM01252">
    <property type="entry name" value="KilA-N"/>
    <property type="match status" value="1"/>
</dbReference>
<dbReference type="PROSITE" id="PS50088">
    <property type="entry name" value="ANK_REPEAT"/>
    <property type="match status" value="2"/>
</dbReference>
<evidence type="ECO:0000256" key="5">
    <source>
        <dbReference type="ARBA" id="ARBA00073969"/>
    </source>
</evidence>
<dbReference type="GO" id="GO:0033309">
    <property type="term" value="C:SBF transcription complex"/>
    <property type="evidence" value="ECO:0007669"/>
    <property type="project" value="TreeGrafter"/>
</dbReference>
<dbReference type="OrthoDB" id="6718656at2759"/>
<dbReference type="RefSeq" id="XP_007372319.1">
    <property type="nucleotide sequence ID" value="XM_007372257.1"/>
</dbReference>
<dbReference type="GO" id="GO:0001228">
    <property type="term" value="F:DNA-binding transcription activator activity, RNA polymerase II-specific"/>
    <property type="evidence" value="ECO:0007669"/>
    <property type="project" value="UniProtKB-ARBA"/>
</dbReference>
<dbReference type="PROSITE" id="PS51299">
    <property type="entry name" value="HTH_APSES"/>
    <property type="match status" value="1"/>
</dbReference>
<dbReference type="InterPro" id="IPR036770">
    <property type="entry name" value="Ankyrin_rpt-contain_sf"/>
</dbReference>
<reference evidence="9 10" key="1">
    <citation type="journal article" date="2011" name="Proc. Natl. Acad. Sci. U.S.A.">
        <title>Comparative genomics of xylose-fermenting fungi for enhanced biofuel production.</title>
        <authorList>
            <person name="Wohlbach D.J."/>
            <person name="Kuo A."/>
            <person name="Sato T.K."/>
            <person name="Potts K.M."/>
            <person name="Salamov A.A."/>
            <person name="LaButti K.M."/>
            <person name="Sun H."/>
            <person name="Clum A."/>
            <person name="Pangilinan J.L."/>
            <person name="Lindquist E.A."/>
            <person name="Lucas S."/>
            <person name="Lapidus A."/>
            <person name="Jin M."/>
            <person name="Gunawan C."/>
            <person name="Balan V."/>
            <person name="Dale B.E."/>
            <person name="Jeffries T.W."/>
            <person name="Zinkel R."/>
            <person name="Barry K.W."/>
            <person name="Grigoriev I.V."/>
            <person name="Gasch A.P."/>
        </authorList>
    </citation>
    <scope>NUCLEOTIDE SEQUENCE [LARGE SCALE GENOMIC DNA]</scope>
    <source>
        <strain evidence="10">NRRL Y-27907 / 11-Y1</strain>
    </source>
</reference>
<keyword evidence="3" id="KW-0238">DNA-binding</keyword>
<dbReference type="InterPro" id="IPR051642">
    <property type="entry name" value="SWI6-like"/>
</dbReference>
<organism evidence="10">
    <name type="scientific">Spathaspora passalidarum (strain NRRL Y-27907 / 11-Y1)</name>
    <dbReference type="NCBI Taxonomy" id="619300"/>
    <lineage>
        <taxon>Eukaryota</taxon>
        <taxon>Fungi</taxon>
        <taxon>Dikarya</taxon>
        <taxon>Ascomycota</taxon>
        <taxon>Saccharomycotina</taxon>
        <taxon>Pichiomycetes</taxon>
        <taxon>Debaryomycetaceae</taxon>
        <taxon>Spathaspora</taxon>
    </lineage>
</organism>
<dbReference type="FunCoup" id="G3AFB8">
    <property type="interactions" value="1016"/>
</dbReference>
<dbReference type="InParanoid" id="G3AFB8"/>
<dbReference type="InterPro" id="IPR018004">
    <property type="entry name" value="KilA/APSES_HTH"/>
</dbReference>
<dbReference type="KEGG" id="spaa:SPAPADRAFT_133262"/>
<dbReference type="PANTHER" id="PTHR43828:SF7">
    <property type="entry name" value="REGULATORY PROTEIN SWI4"/>
    <property type="match status" value="1"/>
</dbReference>
<dbReference type="Pfam" id="PF00023">
    <property type="entry name" value="Ank"/>
    <property type="match status" value="2"/>
</dbReference>
<dbReference type="FunFam" id="3.10.260.10:FF:000004">
    <property type="entry name" value="Transcription factor MBP1"/>
    <property type="match status" value="1"/>
</dbReference>
<gene>
    <name evidence="9" type="ORF">SPAPADRAFT_133262</name>
</gene>
<dbReference type="InterPro" id="IPR036887">
    <property type="entry name" value="HTH_APSES_sf"/>
</dbReference>
<proteinExistence type="predicted"/>
<evidence type="ECO:0000256" key="2">
    <source>
        <dbReference type="ARBA" id="ARBA00023043"/>
    </source>
</evidence>
<feature type="compositionally biased region" description="Polar residues" evidence="7">
    <location>
        <begin position="258"/>
        <end position="273"/>
    </location>
</feature>
<feature type="repeat" description="ANK" evidence="6">
    <location>
        <begin position="454"/>
        <end position="486"/>
    </location>
</feature>
<dbReference type="PROSITE" id="PS50297">
    <property type="entry name" value="ANK_REP_REGION"/>
    <property type="match status" value="2"/>
</dbReference>
<dbReference type="STRING" id="619300.G3AFB8"/>
<sequence length="840" mass="95382">MSEAPRVFRATYSNTDVYECTMNDSPIMRRCKDDWVNATQILKCCNFPKAKRTKILEKGVQSGSHEKVQGGFGRFQGTWIPLEDARRLATTYGVTKELAPVLFMDFSDPNLVIPQKAKPQPKEPSLVKRKYVKKIKPLGEMPNKKYKKDKKDLDNDPNSSFSRDSFSSISRQNSYIQPTNGQYIQGYPPQQQPPQQQQMPQHQHTQSVAHAPQQAQTSLQQAPPPPQQQQQQQQQQQAPQVPLHYANGAPGSSSQSSNDTNWSQRESDTSINSEELKMPPLQDKDEQHQPSTYAAQLLKFFSEDNSEVPYFVHYPPADFNINEPIDDEGHTALHWAASIGNYQMIHLLLSKGANPLVVNNFGLNPLSKLISFNNCFELKNFPKVLDDLELCLINTDINGRTPLHYLAQFSKIKTKFESLRYYLNAILNKLTMLSTHQVKQIDLLKNVLNHQDVNGDTCLHIAVKAGCAKIVQLFLQYGARDDLENVQRETCKMLISQYGLIPENTMDMPVVYRQQFQNQSEIQQPQQSQYYNNQVVATPVSNFKAETPDTQRTIQEDDDDDDEVVARVDKKHLDALNNDNVFINKSNKSTPIPRMKITKSPQLSVIHEKYIVPHQPNPPELDKNGKLVSNGKSDDPQSIKKLEMTDLASMITGMINSLGGVYSQEMHSLEKQLSELNHLVETKNNENQESIDSLKKLLGLSGIEEAFETVEEGQNVIIDKINYAINALSDKEIALHRVLERNQAFTLANLVHAEETLQMEKASKEDSSPETRFNDAIELTRLQLNRNKLVREIGERTKLFAVDEQMYKYRKLISLSCGLRIEDIDGLLDGIEESLVEGMS</sequence>
<dbReference type="HOGENOM" id="CLU_009666_2_0_1"/>
<dbReference type="SUPFAM" id="SSF54616">
    <property type="entry name" value="DNA-binding domain of Mlu1-box binding protein MBP1"/>
    <property type="match status" value="1"/>
</dbReference>
<dbReference type="SMART" id="SM00248">
    <property type="entry name" value="ANK"/>
    <property type="match status" value="3"/>
</dbReference>
<evidence type="ECO:0000256" key="4">
    <source>
        <dbReference type="ARBA" id="ARBA00054211"/>
    </source>
</evidence>
<feature type="compositionally biased region" description="Basic residues" evidence="7">
    <location>
        <begin position="127"/>
        <end position="136"/>
    </location>
</feature>
<feature type="compositionally biased region" description="Low complexity" evidence="7">
    <location>
        <begin position="181"/>
        <end position="221"/>
    </location>
</feature>
<evidence type="ECO:0000313" key="10">
    <source>
        <dbReference type="Proteomes" id="UP000000709"/>
    </source>
</evidence>
<evidence type="ECO:0000259" key="8">
    <source>
        <dbReference type="PROSITE" id="PS51299"/>
    </source>
</evidence>
<evidence type="ECO:0000313" key="9">
    <source>
        <dbReference type="EMBL" id="EGW34907.1"/>
    </source>
</evidence>
<feature type="compositionally biased region" description="Low complexity" evidence="7">
    <location>
        <begin position="228"/>
        <end position="240"/>
    </location>
</feature>
<dbReference type="GO" id="GO:0003677">
    <property type="term" value="F:DNA binding"/>
    <property type="evidence" value="ECO:0007669"/>
    <property type="project" value="UniProtKB-KW"/>
</dbReference>
<dbReference type="EMBL" id="GL996499">
    <property type="protein sequence ID" value="EGW34907.1"/>
    <property type="molecule type" value="Genomic_DNA"/>
</dbReference>